<reference evidence="2 3" key="1">
    <citation type="journal article" date="2014" name="Agronomy (Basel)">
        <title>A Draft Genome Sequence for Ensete ventricosum, the Drought-Tolerant Tree Against Hunger.</title>
        <authorList>
            <person name="Harrison J."/>
            <person name="Moore K.A."/>
            <person name="Paszkiewicz K."/>
            <person name="Jones T."/>
            <person name="Grant M."/>
            <person name="Ambacheew D."/>
            <person name="Muzemil S."/>
            <person name="Studholme D.J."/>
        </authorList>
    </citation>
    <scope>NUCLEOTIDE SEQUENCE [LARGE SCALE GENOMIC DNA]</scope>
</reference>
<evidence type="ECO:0000256" key="1">
    <source>
        <dbReference type="SAM" id="MobiDB-lite"/>
    </source>
</evidence>
<evidence type="ECO:0000313" key="2">
    <source>
        <dbReference type="EMBL" id="RRT34713.1"/>
    </source>
</evidence>
<proteinExistence type="predicted"/>
<gene>
    <name evidence="2" type="ORF">B296_00055292</name>
</gene>
<sequence>MFRGEEGLEEGIVDEEVKGRGGSRKWRKRRKKKEEEEAMEEEQEEERRGSIVPSLIVLVASGIVPSSPSPLPPTPLSRKELSAAPDHSYDHIPLHGTHWYLHLDFFLGGIQPSYADDQGFYPMQAPMYTRRPASAIP</sequence>
<evidence type="ECO:0000313" key="3">
    <source>
        <dbReference type="Proteomes" id="UP000287651"/>
    </source>
</evidence>
<feature type="compositionally biased region" description="Basic residues" evidence="1">
    <location>
        <begin position="21"/>
        <end position="32"/>
    </location>
</feature>
<protein>
    <submittedName>
        <fullName evidence="2">Uncharacterized protein</fullName>
    </submittedName>
</protein>
<dbReference type="Proteomes" id="UP000287651">
    <property type="component" value="Unassembled WGS sequence"/>
</dbReference>
<name>A0A426X5F9_ENSVE</name>
<organism evidence="2 3">
    <name type="scientific">Ensete ventricosum</name>
    <name type="common">Abyssinian banana</name>
    <name type="synonym">Musa ensete</name>
    <dbReference type="NCBI Taxonomy" id="4639"/>
    <lineage>
        <taxon>Eukaryota</taxon>
        <taxon>Viridiplantae</taxon>
        <taxon>Streptophyta</taxon>
        <taxon>Embryophyta</taxon>
        <taxon>Tracheophyta</taxon>
        <taxon>Spermatophyta</taxon>
        <taxon>Magnoliopsida</taxon>
        <taxon>Liliopsida</taxon>
        <taxon>Zingiberales</taxon>
        <taxon>Musaceae</taxon>
        <taxon>Ensete</taxon>
    </lineage>
</organism>
<feature type="region of interest" description="Disordered" evidence="1">
    <location>
        <begin position="1"/>
        <end position="49"/>
    </location>
</feature>
<dbReference type="AlphaFoldDB" id="A0A426X5F9"/>
<accession>A0A426X5F9</accession>
<dbReference type="EMBL" id="AMZH03026220">
    <property type="protein sequence ID" value="RRT34713.1"/>
    <property type="molecule type" value="Genomic_DNA"/>
</dbReference>
<comment type="caution">
    <text evidence="2">The sequence shown here is derived from an EMBL/GenBank/DDBJ whole genome shotgun (WGS) entry which is preliminary data.</text>
</comment>